<evidence type="ECO:0000313" key="3">
    <source>
        <dbReference type="Proteomes" id="UP000801492"/>
    </source>
</evidence>
<dbReference type="AlphaFoldDB" id="A0A8K0CL52"/>
<dbReference type="InterPro" id="IPR001584">
    <property type="entry name" value="Integrase_cat-core"/>
</dbReference>
<name>A0A8K0CL52_IGNLU</name>
<dbReference type="PANTHER" id="PTHR37984">
    <property type="entry name" value="PROTEIN CBG26694"/>
    <property type="match status" value="1"/>
</dbReference>
<dbReference type="SUPFAM" id="SSF53098">
    <property type="entry name" value="Ribonuclease H-like"/>
    <property type="match status" value="1"/>
</dbReference>
<dbReference type="Gene3D" id="3.30.420.10">
    <property type="entry name" value="Ribonuclease H-like superfamily/Ribonuclease H"/>
    <property type="match status" value="1"/>
</dbReference>
<dbReference type="EMBL" id="VTPC01085375">
    <property type="protein sequence ID" value="KAF2887051.1"/>
    <property type="molecule type" value="Genomic_DNA"/>
</dbReference>
<dbReference type="PANTHER" id="PTHR37984:SF5">
    <property type="entry name" value="PROTEIN NYNRIN-LIKE"/>
    <property type="match status" value="1"/>
</dbReference>
<accession>A0A8K0CL52</accession>
<gene>
    <name evidence="2" type="ORF">ILUMI_19122</name>
</gene>
<dbReference type="GO" id="GO:0003676">
    <property type="term" value="F:nucleic acid binding"/>
    <property type="evidence" value="ECO:0007669"/>
    <property type="project" value="InterPro"/>
</dbReference>
<reference evidence="2" key="1">
    <citation type="submission" date="2019-08" db="EMBL/GenBank/DDBJ databases">
        <title>The genome of the North American firefly Photinus pyralis.</title>
        <authorList>
            <consortium name="Photinus pyralis genome working group"/>
            <person name="Fallon T.R."/>
            <person name="Sander Lower S.E."/>
            <person name="Weng J.-K."/>
        </authorList>
    </citation>
    <scope>NUCLEOTIDE SEQUENCE</scope>
    <source>
        <strain evidence="2">TRF0915ILg1</strain>
        <tissue evidence="2">Whole body</tissue>
    </source>
</reference>
<organism evidence="2 3">
    <name type="scientific">Ignelater luminosus</name>
    <name type="common">Cucubano</name>
    <name type="synonym">Pyrophorus luminosus</name>
    <dbReference type="NCBI Taxonomy" id="2038154"/>
    <lineage>
        <taxon>Eukaryota</taxon>
        <taxon>Metazoa</taxon>
        <taxon>Ecdysozoa</taxon>
        <taxon>Arthropoda</taxon>
        <taxon>Hexapoda</taxon>
        <taxon>Insecta</taxon>
        <taxon>Pterygota</taxon>
        <taxon>Neoptera</taxon>
        <taxon>Endopterygota</taxon>
        <taxon>Coleoptera</taxon>
        <taxon>Polyphaga</taxon>
        <taxon>Elateriformia</taxon>
        <taxon>Elateroidea</taxon>
        <taxon>Elateridae</taxon>
        <taxon>Agrypninae</taxon>
        <taxon>Pyrophorini</taxon>
        <taxon>Ignelater</taxon>
    </lineage>
</organism>
<keyword evidence="3" id="KW-1185">Reference proteome</keyword>
<evidence type="ECO:0000259" key="1">
    <source>
        <dbReference type="PROSITE" id="PS50994"/>
    </source>
</evidence>
<dbReference type="InterPro" id="IPR012337">
    <property type="entry name" value="RNaseH-like_sf"/>
</dbReference>
<feature type="non-terminal residue" evidence="2">
    <location>
        <position position="1"/>
    </location>
</feature>
<sequence>AAPVPLAIRKLIKQEIGHFVEDGVLVKVDYSDYATPVVPVMKLRLYADFKIRYKNSKLNVNADEFSRFPVTVRTRMRVTLKEYDIFRISQIQSLPITVDELEKETALDAGFASFLDELSVVHKKSASYHSPTNDQVERYVQTIKSKRKRLQADKSNLNKIPMQCRIPKHPTTKMSLSVMIFNYPVKTICTLMLPKSQRLEYTVNDMIQVPRNTFEFIPESKSKLDDGET</sequence>
<protein>
    <recommendedName>
        <fullName evidence="1">Integrase catalytic domain-containing protein</fullName>
    </recommendedName>
</protein>
<evidence type="ECO:0000313" key="2">
    <source>
        <dbReference type="EMBL" id="KAF2887051.1"/>
    </source>
</evidence>
<dbReference type="PROSITE" id="PS50994">
    <property type="entry name" value="INTEGRASE"/>
    <property type="match status" value="1"/>
</dbReference>
<feature type="domain" description="Integrase catalytic" evidence="1">
    <location>
        <begin position="35"/>
        <end position="202"/>
    </location>
</feature>
<comment type="caution">
    <text evidence="2">The sequence shown here is derived from an EMBL/GenBank/DDBJ whole genome shotgun (WGS) entry which is preliminary data.</text>
</comment>
<proteinExistence type="predicted"/>
<dbReference type="OrthoDB" id="427924at2759"/>
<dbReference type="Proteomes" id="UP000801492">
    <property type="component" value="Unassembled WGS sequence"/>
</dbReference>
<dbReference type="GO" id="GO:0015074">
    <property type="term" value="P:DNA integration"/>
    <property type="evidence" value="ECO:0007669"/>
    <property type="project" value="InterPro"/>
</dbReference>
<dbReference type="InterPro" id="IPR036397">
    <property type="entry name" value="RNaseH_sf"/>
</dbReference>
<dbReference type="InterPro" id="IPR050951">
    <property type="entry name" value="Retrovirus_Pol_polyprotein"/>
</dbReference>